<name>A0ABY8BH88_9BURK</name>
<dbReference type="Pfam" id="PF20329">
    <property type="entry name" value="DUF6624"/>
    <property type="match status" value="1"/>
</dbReference>
<reference evidence="2 3" key="1">
    <citation type="submission" date="2023-02" db="EMBL/GenBank/DDBJ databases">
        <title>Gemone sequence of Telluria chitinolytica ACM 3522T.</title>
        <authorList>
            <person name="Frediansyah A."/>
            <person name="Miess H."/>
            <person name="Gross H."/>
        </authorList>
    </citation>
    <scope>NUCLEOTIDE SEQUENCE [LARGE SCALE GENOMIC DNA]</scope>
    <source>
        <strain evidence="2 3">ACM 3522</strain>
    </source>
</reference>
<gene>
    <name evidence="2" type="ORF">PX653_11320</name>
</gene>
<sequence>MKRLTILCSVFAVSSGLCAWPGTVALAQSVPPTQSAPPAPTQPALREELLAMMAQDQRTLDLQTTDPQAFEAIQLRFQSRIQDIVARHGWPTIGLVGEDGAKAAWLLVQHRDADRPYQLRMLELMAPLVKTGEVSGANYAYLYDRTHRPQRYGTQGRCVREGRGGWEPFIIEDLPALHDRRRAMGLPPIADYAARFSCPATAVAFLAGAGPTVPVPGDR</sequence>
<keyword evidence="1" id="KW-0732">Signal</keyword>
<keyword evidence="3" id="KW-1185">Reference proteome</keyword>
<dbReference type="RefSeq" id="WP_277417975.1">
    <property type="nucleotide sequence ID" value="NZ_CP119083.1"/>
</dbReference>
<proteinExistence type="predicted"/>
<protein>
    <submittedName>
        <fullName evidence="2">Uncharacterized protein</fullName>
    </submittedName>
</protein>
<dbReference type="Proteomes" id="UP001216510">
    <property type="component" value="Chromosome"/>
</dbReference>
<accession>A0ABY8BH88</accession>
<evidence type="ECO:0000313" key="3">
    <source>
        <dbReference type="Proteomes" id="UP001216510"/>
    </source>
</evidence>
<evidence type="ECO:0000313" key="2">
    <source>
        <dbReference type="EMBL" id="WEF35311.1"/>
    </source>
</evidence>
<dbReference type="EMBL" id="CP119083">
    <property type="protein sequence ID" value="WEF35311.1"/>
    <property type="molecule type" value="Genomic_DNA"/>
</dbReference>
<feature type="signal peptide" evidence="1">
    <location>
        <begin position="1"/>
        <end position="19"/>
    </location>
</feature>
<feature type="chain" id="PRO_5046173083" evidence="1">
    <location>
        <begin position="20"/>
        <end position="219"/>
    </location>
</feature>
<evidence type="ECO:0000256" key="1">
    <source>
        <dbReference type="SAM" id="SignalP"/>
    </source>
</evidence>
<dbReference type="InterPro" id="IPR046732">
    <property type="entry name" value="DUF6624"/>
</dbReference>
<organism evidence="2 3">
    <name type="scientific">Pseudoduganella chitinolytica</name>
    <dbReference type="NCBI Taxonomy" id="34070"/>
    <lineage>
        <taxon>Bacteria</taxon>
        <taxon>Pseudomonadati</taxon>
        <taxon>Pseudomonadota</taxon>
        <taxon>Betaproteobacteria</taxon>
        <taxon>Burkholderiales</taxon>
        <taxon>Oxalobacteraceae</taxon>
        <taxon>Telluria group</taxon>
        <taxon>Pseudoduganella</taxon>
    </lineage>
</organism>